<dbReference type="Proteomes" id="UP000589716">
    <property type="component" value="Unassembled WGS sequence"/>
</dbReference>
<sequence>MSTLPVVSSSPKRSANLSLSADVLDAAKALRINVSQVCDRHLREVVRQEQARRWQHEHADFVAAYNATLEVEGLPLAEFRTF</sequence>
<accession>A0A853IZF6</accession>
<dbReference type="InterPro" id="IPR009956">
    <property type="entry name" value="Post-segregation_anti-tox_CcdA"/>
</dbReference>
<comment type="caution">
    <text evidence="2">The sequence shown here is derived from an EMBL/GenBank/DDBJ whole genome shotgun (WGS) entry which is preliminary data.</text>
</comment>
<keyword evidence="1" id="KW-1277">Toxin-antitoxin system</keyword>
<dbReference type="EMBL" id="JACCKX010000001">
    <property type="protein sequence ID" value="NZA03328.1"/>
    <property type="molecule type" value="Genomic_DNA"/>
</dbReference>
<protein>
    <submittedName>
        <fullName evidence="2">Type II toxin-antitoxin system CcdA family antitoxin</fullName>
    </submittedName>
</protein>
<gene>
    <name evidence="2" type="ORF">H0I39_19400</name>
</gene>
<name>A0A853IZF6_9BURK</name>
<evidence type="ECO:0000313" key="3">
    <source>
        <dbReference type="Proteomes" id="UP000589716"/>
    </source>
</evidence>
<reference evidence="2 3" key="1">
    <citation type="submission" date="2020-07" db="EMBL/GenBank/DDBJ databases">
        <authorList>
            <person name="Maaloum M."/>
        </authorList>
    </citation>
    <scope>NUCLEOTIDE SEQUENCE [LARGE SCALE GENOMIC DNA]</scope>
    <source>
        <strain evidence="2 3">GCS-AN-3</strain>
    </source>
</reference>
<evidence type="ECO:0000313" key="2">
    <source>
        <dbReference type="EMBL" id="NZA03328.1"/>
    </source>
</evidence>
<dbReference type="AlphaFoldDB" id="A0A853IZF6"/>
<organism evidence="2 3">
    <name type="scientific">Ottowia beijingensis</name>
    <dbReference type="NCBI Taxonomy" id="1207057"/>
    <lineage>
        <taxon>Bacteria</taxon>
        <taxon>Pseudomonadati</taxon>
        <taxon>Pseudomonadota</taxon>
        <taxon>Betaproteobacteria</taxon>
        <taxon>Burkholderiales</taxon>
        <taxon>Comamonadaceae</taxon>
        <taxon>Ottowia</taxon>
    </lineage>
</organism>
<proteinExistence type="predicted"/>
<dbReference type="RefSeq" id="WP_180551564.1">
    <property type="nucleotide sequence ID" value="NZ_DAIPTI010000001.1"/>
</dbReference>
<evidence type="ECO:0000256" key="1">
    <source>
        <dbReference type="ARBA" id="ARBA00022649"/>
    </source>
</evidence>
<keyword evidence="3" id="KW-1185">Reference proteome</keyword>
<dbReference type="Pfam" id="PF07362">
    <property type="entry name" value="CcdA"/>
    <property type="match status" value="1"/>
</dbReference>